<dbReference type="EMBL" id="JACCCV010000002">
    <property type="protein sequence ID" value="NYF52746.1"/>
    <property type="molecule type" value="Genomic_DNA"/>
</dbReference>
<name>A0A7Y9NNT5_9BACT</name>
<keyword evidence="1" id="KW-1133">Transmembrane helix</keyword>
<gene>
    <name evidence="2" type="ORF">HDF12_003145</name>
</gene>
<dbReference type="Proteomes" id="UP000534186">
    <property type="component" value="Unassembled WGS sequence"/>
</dbReference>
<organism evidence="2 3">
    <name type="scientific">Tunturiibacter lichenicola</name>
    <dbReference type="NCBI Taxonomy" id="2051959"/>
    <lineage>
        <taxon>Bacteria</taxon>
        <taxon>Pseudomonadati</taxon>
        <taxon>Acidobacteriota</taxon>
        <taxon>Terriglobia</taxon>
        <taxon>Terriglobales</taxon>
        <taxon>Acidobacteriaceae</taxon>
        <taxon>Tunturiibacter</taxon>
    </lineage>
</organism>
<reference evidence="2 3" key="1">
    <citation type="submission" date="2020-07" db="EMBL/GenBank/DDBJ databases">
        <title>Genomic Encyclopedia of Type Strains, Phase IV (KMG-V): Genome sequencing to study the core and pangenomes of soil and plant-associated prokaryotes.</title>
        <authorList>
            <person name="Whitman W."/>
        </authorList>
    </citation>
    <scope>NUCLEOTIDE SEQUENCE [LARGE SCALE GENOMIC DNA]</scope>
    <source>
        <strain evidence="2 3">M8UP30</strain>
    </source>
</reference>
<evidence type="ECO:0000313" key="3">
    <source>
        <dbReference type="Proteomes" id="UP000534186"/>
    </source>
</evidence>
<evidence type="ECO:0000313" key="2">
    <source>
        <dbReference type="EMBL" id="NYF52746.1"/>
    </source>
</evidence>
<sequence length="72" mass="7882">MSTLWFLAALALDDRTLPTPGENPGETGSFLPGIPDNLLILVVSIGALLAVPTLKVAVLLLREFKFWLREHL</sequence>
<comment type="caution">
    <text evidence="2">The sequence shown here is derived from an EMBL/GenBank/DDBJ whole genome shotgun (WGS) entry which is preliminary data.</text>
</comment>
<dbReference type="AlphaFoldDB" id="A0A7Y9NNT5"/>
<accession>A0A7Y9NNT5</accession>
<evidence type="ECO:0000256" key="1">
    <source>
        <dbReference type="SAM" id="Phobius"/>
    </source>
</evidence>
<keyword evidence="1" id="KW-0812">Transmembrane</keyword>
<feature type="transmembrane region" description="Helical" evidence="1">
    <location>
        <begin position="40"/>
        <end position="61"/>
    </location>
</feature>
<protein>
    <submittedName>
        <fullName evidence="2">Uncharacterized protein</fullName>
    </submittedName>
</protein>
<keyword evidence="1" id="KW-0472">Membrane</keyword>
<proteinExistence type="predicted"/>